<keyword evidence="4" id="KW-1185">Reference proteome</keyword>
<name>A0ABR5N657_BRECH</name>
<organism evidence="3 4">
    <name type="scientific">Brevibacillus choshinensis</name>
    <dbReference type="NCBI Taxonomy" id="54911"/>
    <lineage>
        <taxon>Bacteria</taxon>
        <taxon>Bacillati</taxon>
        <taxon>Bacillota</taxon>
        <taxon>Bacilli</taxon>
        <taxon>Bacillales</taxon>
        <taxon>Paenibacillaceae</taxon>
        <taxon>Brevibacillus</taxon>
    </lineage>
</organism>
<evidence type="ECO:0008006" key="5">
    <source>
        <dbReference type="Google" id="ProtNLM"/>
    </source>
</evidence>
<reference evidence="3 4" key="1">
    <citation type="submission" date="2015-09" db="EMBL/GenBank/DDBJ databases">
        <title>Genome sequencing project for genomic taxonomy and phylogenomics of Bacillus-like bacteria.</title>
        <authorList>
            <person name="Liu B."/>
            <person name="Wang J."/>
            <person name="Zhu Y."/>
            <person name="Liu G."/>
            <person name="Chen Q."/>
            <person name="Chen Z."/>
            <person name="Lan J."/>
            <person name="Che J."/>
            <person name="Ge C."/>
            <person name="Shi H."/>
            <person name="Pan Z."/>
            <person name="Liu X."/>
        </authorList>
    </citation>
    <scope>NUCLEOTIDE SEQUENCE [LARGE SCALE GENOMIC DNA]</scope>
    <source>
        <strain evidence="3 4">DSM 8552</strain>
    </source>
</reference>
<evidence type="ECO:0000256" key="1">
    <source>
        <dbReference type="SAM" id="Coils"/>
    </source>
</evidence>
<gene>
    <name evidence="3" type="ORF">AN963_13905</name>
</gene>
<evidence type="ECO:0000313" key="4">
    <source>
        <dbReference type="Proteomes" id="UP000051063"/>
    </source>
</evidence>
<dbReference type="EMBL" id="LJJB01000010">
    <property type="protein sequence ID" value="KQL46086.1"/>
    <property type="molecule type" value="Genomic_DNA"/>
</dbReference>
<evidence type="ECO:0000256" key="2">
    <source>
        <dbReference type="SAM" id="SignalP"/>
    </source>
</evidence>
<evidence type="ECO:0000313" key="3">
    <source>
        <dbReference type="EMBL" id="KQL46086.1"/>
    </source>
</evidence>
<dbReference type="RefSeq" id="WP_083496940.1">
    <property type="nucleotide sequence ID" value="NZ_LJJB01000010.1"/>
</dbReference>
<proteinExistence type="predicted"/>
<keyword evidence="1" id="KW-0175">Coiled coil</keyword>
<protein>
    <recommendedName>
        <fullName evidence="5">LTXXQ motif family protein</fullName>
    </recommendedName>
</protein>
<accession>A0ABR5N657</accession>
<comment type="caution">
    <text evidence="3">The sequence shown here is derived from an EMBL/GenBank/DDBJ whole genome shotgun (WGS) entry which is preliminary data.</text>
</comment>
<feature type="signal peptide" evidence="2">
    <location>
        <begin position="1"/>
        <end position="25"/>
    </location>
</feature>
<feature type="coiled-coil region" evidence="1">
    <location>
        <begin position="83"/>
        <end position="142"/>
    </location>
</feature>
<feature type="chain" id="PRO_5047328066" description="LTXXQ motif family protein" evidence="2">
    <location>
        <begin position="26"/>
        <end position="202"/>
    </location>
</feature>
<keyword evidence="2" id="KW-0732">Signal</keyword>
<dbReference type="Proteomes" id="UP000051063">
    <property type="component" value="Unassembled WGS sequence"/>
</dbReference>
<sequence>MKQWKKGMMVTALVMGLAIPAGVQAAGGQSTVENTLMHNHGDHGNGQGKMRYAMNMGAHQRMYMTLLAEKYTPNQVGEWQAVLKEREKLIEQLRAARETVSEEKSQMRAKLREQVQTGAITNDQMEQQYKEWKEKNRGGQDQAGENEDRKAQIEKFKQTHEEFDAAIASGDATKIKTVLPKLLEQMKAKNERLSKKLAEKKK</sequence>